<feature type="transmembrane region" description="Helical" evidence="1">
    <location>
        <begin position="21"/>
        <end position="40"/>
    </location>
</feature>
<evidence type="ECO:0000256" key="1">
    <source>
        <dbReference type="SAM" id="Phobius"/>
    </source>
</evidence>
<feature type="transmembrane region" description="Helical" evidence="1">
    <location>
        <begin position="116"/>
        <end position="133"/>
    </location>
</feature>
<gene>
    <name evidence="2" type="ORF">C4B60_17480</name>
</gene>
<organism evidence="2 3">
    <name type="scientific">Jeotgalibacillus proteolyticus</name>
    <dbReference type="NCBI Taxonomy" id="2082395"/>
    <lineage>
        <taxon>Bacteria</taxon>
        <taxon>Bacillati</taxon>
        <taxon>Bacillota</taxon>
        <taxon>Bacilli</taxon>
        <taxon>Bacillales</taxon>
        <taxon>Caryophanaceae</taxon>
        <taxon>Jeotgalibacillus</taxon>
    </lineage>
</organism>
<feature type="transmembrane region" description="Helical" evidence="1">
    <location>
        <begin position="60"/>
        <end position="77"/>
    </location>
</feature>
<feature type="transmembrane region" description="Helical" evidence="1">
    <location>
        <begin position="191"/>
        <end position="211"/>
    </location>
</feature>
<reference evidence="2 3" key="1">
    <citation type="submission" date="2018-02" db="EMBL/GenBank/DDBJ databases">
        <title>Jeotgalibacillus proteolyticum sp. nov. a protease producing bacterium isolated from ocean sediments of Laizhou Bay.</title>
        <authorList>
            <person name="Li Y."/>
        </authorList>
    </citation>
    <scope>NUCLEOTIDE SEQUENCE [LARGE SCALE GENOMIC DNA]</scope>
    <source>
        <strain evidence="2 3">22-7</strain>
    </source>
</reference>
<dbReference type="EMBL" id="PREZ01000007">
    <property type="protein sequence ID" value="PPA69103.1"/>
    <property type="molecule type" value="Genomic_DNA"/>
</dbReference>
<evidence type="ECO:0000313" key="2">
    <source>
        <dbReference type="EMBL" id="PPA69103.1"/>
    </source>
</evidence>
<keyword evidence="1" id="KW-1133">Transmembrane helix</keyword>
<dbReference type="RefSeq" id="WP_104059322.1">
    <property type="nucleotide sequence ID" value="NZ_PREZ01000007.1"/>
</dbReference>
<proteinExistence type="predicted"/>
<dbReference type="AlphaFoldDB" id="A0A2S5G831"/>
<feature type="transmembrane region" description="Helical" evidence="1">
    <location>
        <begin position="164"/>
        <end position="184"/>
    </location>
</feature>
<dbReference type="Proteomes" id="UP000239047">
    <property type="component" value="Unassembled WGS sequence"/>
</dbReference>
<comment type="caution">
    <text evidence="2">The sequence shown here is derived from an EMBL/GenBank/DDBJ whole genome shotgun (WGS) entry which is preliminary data.</text>
</comment>
<sequence length="214" mass="24411">MQNFLKEVRSPVSIPLSKKAVNSLVLLLAGSSFGVFSKMLDQTPSNELPYFLEMLDLGNFFSRIGIWLFLSVLISVYSKSPGRAMVNVFLFLAGMVGSYFLYTVFIAGFFPESYMMFWIIVTVFTPFLAYLCWYAKGRGIMGIGISSLIVMLLLRQAFSFGIWYFHLKSPLELLLLIAAVFVLYQSKRQIIKVVIIGLILRFLTADMYFFWGLL</sequence>
<accession>A0A2S5G831</accession>
<name>A0A2S5G831_9BACL</name>
<keyword evidence="3" id="KW-1185">Reference proteome</keyword>
<protein>
    <submittedName>
        <fullName evidence="2">Uncharacterized protein</fullName>
    </submittedName>
</protein>
<feature type="transmembrane region" description="Helical" evidence="1">
    <location>
        <begin position="89"/>
        <end position="110"/>
    </location>
</feature>
<dbReference type="OrthoDB" id="2339365at2"/>
<keyword evidence="1" id="KW-0812">Transmembrane</keyword>
<feature type="transmembrane region" description="Helical" evidence="1">
    <location>
        <begin position="140"/>
        <end position="158"/>
    </location>
</feature>
<keyword evidence="1" id="KW-0472">Membrane</keyword>
<evidence type="ECO:0000313" key="3">
    <source>
        <dbReference type="Proteomes" id="UP000239047"/>
    </source>
</evidence>